<dbReference type="RefSeq" id="WP_274494701.1">
    <property type="nucleotide sequence ID" value="NZ_CP118166.1"/>
</dbReference>
<dbReference type="EMBL" id="CP118166">
    <property type="protein sequence ID" value="WDI32760.1"/>
    <property type="molecule type" value="Genomic_DNA"/>
</dbReference>
<evidence type="ECO:0000256" key="1">
    <source>
        <dbReference type="SAM" id="SignalP"/>
    </source>
</evidence>
<organism evidence="2 3">
    <name type="scientific">Hyphococcus flavus</name>
    <dbReference type="NCBI Taxonomy" id="1866326"/>
    <lineage>
        <taxon>Bacteria</taxon>
        <taxon>Pseudomonadati</taxon>
        <taxon>Pseudomonadota</taxon>
        <taxon>Alphaproteobacteria</taxon>
        <taxon>Parvularculales</taxon>
        <taxon>Parvularculaceae</taxon>
        <taxon>Hyphococcus</taxon>
    </lineage>
</organism>
<proteinExistence type="predicted"/>
<dbReference type="InterPro" id="IPR011990">
    <property type="entry name" value="TPR-like_helical_dom_sf"/>
</dbReference>
<protein>
    <recommendedName>
        <fullName evidence="4">Tail specific protease domain-containing protein</fullName>
    </recommendedName>
</protein>
<dbReference type="SUPFAM" id="SSF52096">
    <property type="entry name" value="ClpP/crotonase"/>
    <property type="match status" value="1"/>
</dbReference>
<name>A0AAE9ZLC5_9PROT</name>
<accession>A0AAE9ZLC5</accession>
<sequence>MRYKAFFAALMAFLANPANAATINEWRSSVDAIVNDILAIHPAPFAKTGETVWRREVAALRTDLPNLSEAERLARLMQLVAMIGDGHTQIEPTDSSYARWYPVRLYEFADGVFVTSAHNSVSDLAGAQVLEIAGRPVTEVLSRARSLRGADNEFDRLERLVVIHNAYLMKALGVANDEGAMEVMVRLQNGRTVRRILRPQSVDEELYSYYSNIFNWRYFSEVFGLPFGERSQWVSAYKNLPASAFIEADENRPPFMQRRFAFTKRAMPEKDAYYLYYGQTSYSGMVDFTREAFEEIDAQKPKRLILDIRHNFGGDGSTVGYMLREFVKRQNNPSWEELYLITGRKSFSAALFVIDAFKEHTAVTIVGEPAGASYVSYGDAVERPYPEIGVNLYVSTLTHLLTESNDLRPFIPVDVPAPVKFADYREGRDPAVDRIVSGEEMRSLPLIALMESGEAARQEHAKREREFSDISWRRPPAEIDFRTAIHQLREQKRLDDALALAKLNTEIHPYIWNTWYGLAEVLEEADDIEGQLKSYKCVILLDPNNYNAAGIRQIFADSEVDPEPVEGCPIKE</sequence>
<dbReference type="InterPro" id="IPR029045">
    <property type="entry name" value="ClpP/crotonase-like_dom_sf"/>
</dbReference>
<dbReference type="Gene3D" id="3.90.226.10">
    <property type="entry name" value="2-enoyl-CoA Hydratase, Chain A, domain 1"/>
    <property type="match status" value="1"/>
</dbReference>
<dbReference type="KEGG" id="hfl:PUV54_06060"/>
<gene>
    <name evidence="2" type="ORF">PUV54_06060</name>
</gene>
<keyword evidence="3" id="KW-1185">Reference proteome</keyword>
<feature type="chain" id="PRO_5041997993" description="Tail specific protease domain-containing protein" evidence="1">
    <location>
        <begin position="21"/>
        <end position="572"/>
    </location>
</feature>
<evidence type="ECO:0000313" key="2">
    <source>
        <dbReference type="EMBL" id="WDI32760.1"/>
    </source>
</evidence>
<evidence type="ECO:0008006" key="4">
    <source>
        <dbReference type="Google" id="ProtNLM"/>
    </source>
</evidence>
<reference evidence="2" key="1">
    <citation type="submission" date="2023-02" db="EMBL/GenBank/DDBJ databases">
        <title>Genome sequence of Hyphococcus flavus.</title>
        <authorList>
            <person name="Rong J.-C."/>
            <person name="Zhao Q."/>
            <person name="Yi M."/>
            <person name="Wu J.-Y."/>
        </authorList>
    </citation>
    <scope>NUCLEOTIDE SEQUENCE</scope>
    <source>
        <strain evidence="2">MCCC 1K03223</strain>
    </source>
</reference>
<dbReference type="Proteomes" id="UP001214043">
    <property type="component" value="Chromosome"/>
</dbReference>
<dbReference type="Gene3D" id="1.25.40.10">
    <property type="entry name" value="Tetratricopeptide repeat domain"/>
    <property type="match status" value="1"/>
</dbReference>
<feature type="signal peptide" evidence="1">
    <location>
        <begin position="1"/>
        <end position="20"/>
    </location>
</feature>
<dbReference type="AlphaFoldDB" id="A0AAE9ZLC5"/>
<dbReference type="SUPFAM" id="SSF48439">
    <property type="entry name" value="Protein prenylyltransferase"/>
    <property type="match status" value="1"/>
</dbReference>
<keyword evidence="1" id="KW-0732">Signal</keyword>
<evidence type="ECO:0000313" key="3">
    <source>
        <dbReference type="Proteomes" id="UP001214043"/>
    </source>
</evidence>